<feature type="region of interest" description="Disordered" evidence="1">
    <location>
        <begin position="1"/>
        <end position="21"/>
    </location>
</feature>
<evidence type="ECO:0000313" key="3">
    <source>
        <dbReference type="Proteomes" id="UP001428290"/>
    </source>
</evidence>
<organism evidence="2 3">
    <name type="scientific">Herpetosiphon gulosus</name>
    <dbReference type="NCBI Taxonomy" id="1973496"/>
    <lineage>
        <taxon>Bacteria</taxon>
        <taxon>Bacillati</taxon>
        <taxon>Chloroflexota</taxon>
        <taxon>Chloroflexia</taxon>
        <taxon>Herpetosiphonales</taxon>
        <taxon>Herpetosiphonaceae</taxon>
        <taxon>Herpetosiphon</taxon>
    </lineage>
</organism>
<protein>
    <submittedName>
        <fullName evidence="2">Uncharacterized protein</fullName>
    </submittedName>
</protein>
<evidence type="ECO:0000313" key="2">
    <source>
        <dbReference type="EMBL" id="GAA5529027.1"/>
    </source>
</evidence>
<comment type="caution">
    <text evidence="2">The sequence shown here is derived from an EMBL/GenBank/DDBJ whole genome shotgun (WGS) entry which is preliminary data.</text>
</comment>
<accession>A0ABP9X0Q1</accession>
<evidence type="ECO:0000256" key="1">
    <source>
        <dbReference type="SAM" id="MobiDB-lite"/>
    </source>
</evidence>
<proteinExistence type="predicted"/>
<dbReference type="Proteomes" id="UP001428290">
    <property type="component" value="Unassembled WGS sequence"/>
</dbReference>
<dbReference type="EMBL" id="BAABRU010000009">
    <property type="protein sequence ID" value="GAA5529027.1"/>
    <property type="molecule type" value="Genomic_DNA"/>
</dbReference>
<name>A0ABP9X0Q1_9CHLR</name>
<sequence>MFQRSGEPTKFRHRSTNTQLRSRPSQLGVGFLAQKTTLALGLRERGLLLCETIALS</sequence>
<keyword evidence="3" id="KW-1185">Reference proteome</keyword>
<gene>
    <name evidence="2" type="ORF">Hgul01_02830</name>
</gene>
<reference evidence="2 3" key="1">
    <citation type="submission" date="2024-02" db="EMBL/GenBank/DDBJ databases">
        <title>Herpetosiphon gulosus NBRC 112829.</title>
        <authorList>
            <person name="Ichikawa N."/>
            <person name="Katano-Makiyama Y."/>
            <person name="Hidaka K."/>
        </authorList>
    </citation>
    <scope>NUCLEOTIDE SEQUENCE [LARGE SCALE GENOMIC DNA]</scope>
    <source>
        <strain evidence="2 3">NBRC 112829</strain>
    </source>
</reference>